<evidence type="ECO:0000313" key="3">
    <source>
        <dbReference type="Proteomes" id="UP001501480"/>
    </source>
</evidence>
<evidence type="ECO:0000313" key="2">
    <source>
        <dbReference type="EMBL" id="GAA2076598.1"/>
    </source>
</evidence>
<accession>A0ABN2VXS7</accession>
<feature type="compositionally biased region" description="Basic and acidic residues" evidence="1">
    <location>
        <begin position="53"/>
        <end position="65"/>
    </location>
</feature>
<dbReference type="EMBL" id="BAAAPY010000004">
    <property type="protein sequence ID" value="GAA2076598.1"/>
    <property type="molecule type" value="Genomic_DNA"/>
</dbReference>
<gene>
    <name evidence="2" type="ORF">GCM10009821_14890</name>
</gene>
<evidence type="ECO:0008006" key="4">
    <source>
        <dbReference type="Google" id="ProtNLM"/>
    </source>
</evidence>
<keyword evidence="3" id="KW-1185">Reference proteome</keyword>
<protein>
    <recommendedName>
        <fullName evidence="4">3'(2'),5'-bisphosphate nucleotidase CysQ</fullName>
    </recommendedName>
</protein>
<dbReference type="Proteomes" id="UP001501480">
    <property type="component" value="Unassembled WGS sequence"/>
</dbReference>
<comment type="caution">
    <text evidence="2">The sequence shown here is derived from an EMBL/GenBank/DDBJ whole genome shotgun (WGS) entry which is preliminary data.</text>
</comment>
<sequence length="65" mass="6600">MSAIAGPAIEPSARAEAAAAMAVALLRDVRETVMKFPSVDGAPVAPLGGGTSQDRDAFIARPDFS</sequence>
<proteinExistence type="predicted"/>
<name>A0ABN2VXS7_9ACTN</name>
<evidence type="ECO:0000256" key="1">
    <source>
        <dbReference type="SAM" id="MobiDB-lite"/>
    </source>
</evidence>
<feature type="region of interest" description="Disordered" evidence="1">
    <location>
        <begin position="40"/>
        <end position="65"/>
    </location>
</feature>
<organism evidence="2 3">
    <name type="scientific">Aeromicrobium halocynthiae</name>
    <dbReference type="NCBI Taxonomy" id="560557"/>
    <lineage>
        <taxon>Bacteria</taxon>
        <taxon>Bacillati</taxon>
        <taxon>Actinomycetota</taxon>
        <taxon>Actinomycetes</taxon>
        <taxon>Propionibacteriales</taxon>
        <taxon>Nocardioidaceae</taxon>
        <taxon>Aeromicrobium</taxon>
    </lineage>
</organism>
<reference evidence="2 3" key="1">
    <citation type="journal article" date="2019" name="Int. J. Syst. Evol. Microbiol.">
        <title>The Global Catalogue of Microorganisms (GCM) 10K type strain sequencing project: providing services to taxonomists for standard genome sequencing and annotation.</title>
        <authorList>
            <consortium name="The Broad Institute Genomics Platform"/>
            <consortium name="The Broad Institute Genome Sequencing Center for Infectious Disease"/>
            <person name="Wu L."/>
            <person name="Ma J."/>
        </authorList>
    </citation>
    <scope>NUCLEOTIDE SEQUENCE [LARGE SCALE GENOMIC DNA]</scope>
    <source>
        <strain evidence="2 3">JCM 15749</strain>
    </source>
</reference>